<gene>
    <name evidence="2" type="ORF">METZ01_LOCUS331973</name>
</gene>
<dbReference type="AlphaFoldDB" id="A0A382Q0N0"/>
<feature type="region of interest" description="Disordered" evidence="1">
    <location>
        <begin position="139"/>
        <end position="163"/>
    </location>
</feature>
<dbReference type="SUPFAM" id="SSF47598">
    <property type="entry name" value="Ribbon-helix-helix"/>
    <property type="match status" value="1"/>
</dbReference>
<evidence type="ECO:0000256" key="1">
    <source>
        <dbReference type="SAM" id="MobiDB-lite"/>
    </source>
</evidence>
<name>A0A382Q0N0_9ZZZZ</name>
<dbReference type="InterPro" id="IPR013321">
    <property type="entry name" value="Arc_rbn_hlx_hlx"/>
</dbReference>
<protein>
    <recommendedName>
        <fullName evidence="3">Toxin-antitoxin system HicB family antitoxin</fullName>
    </recommendedName>
</protein>
<dbReference type="InterPro" id="IPR010985">
    <property type="entry name" value="Ribbon_hlx_hlx"/>
</dbReference>
<organism evidence="2">
    <name type="scientific">marine metagenome</name>
    <dbReference type="NCBI Taxonomy" id="408172"/>
    <lineage>
        <taxon>unclassified sequences</taxon>
        <taxon>metagenomes</taxon>
        <taxon>ecological metagenomes</taxon>
    </lineage>
</organism>
<reference evidence="2" key="1">
    <citation type="submission" date="2018-05" db="EMBL/GenBank/DDBJ databases">
        <authorList>
            <person name="Lanie J.A."/>
            <person name="Ng W.-L."/>
            <person name="Kazmierczak K.M."/>
            <person name="Andrzejewski T.M."/>
            <person name="Davidsen T.M."/>
            <person name="Wayne K.J."/>
            <person name="Tettelin H."/>
            <person name="Glass J.I."/>
            <person name="Rusch D."/>
            <person name="Podicherti R."/>
            <person name="Tsui H.-C.T."/>
            <person name="Winkler M.E."/>
        </authorList>
    </citation>
    <scope>NUCLEOTIDE SEQUENCE</scope>
</reference>
<feature type="non-terminal residue" evidence="2">
    <location>
        <position position="163"/>
    </location>
</feature>
<evidence type="ECO:0008006" key="3">
    <source>
        <dbReference type="Google" id="ProtNLM"/>
    </source>
</evidence>
<dbReference type="GO" id="GO:0006355">
    <property type="term" value="P:regulation of DNA-templated transcription"/>
    <property type="evidence" value="ECO:0007669"/>
    <property type="project" value="InterPro"/>
</dbReference>
<dbReference type="Gene3D" id="1.10.1220.10">
    <property type="entry name" value="Met repressor-like"/>
    <property type="match status" value="1"/>
</dbReference>
<proteinExistence type="predicted"/>
<sequence>MAIDFHDIAAASKKALNLVDDAERRRFVEQFLDSTGPLVEAAARNAFQNLLDEINDQLAPHARIRLIQEGTRLSAEVVTLGEERRRGWTLHLDSDTISKVLVRMPSNVKDRATESAQKAGVSLNSWTVDILERALDNLRQRQNGTEDSECGADGGEKMSEDNL</sequence>
<dbReference type="EMBL" id="UINC01111131">
    <property type="protein sequence ID" value="SVC79119.1"/>
    <property type="molecule type" value="Genomic_DNA"/>
</dbReference>
<evidence type="ECO:0000313" key="2">
    <source>
        <dbReference type="EMBL" id="SVC79119.1"/>
    </source>
</evidence>
<feature type="compositionally biased region" description="Basic and acidic residues" evidence="1">
    <location>
        <begin position="154"/>
        <end position="163"/>
    </location>
</feature>
<accession>A0A382Q0N0</accession>